<gene>
    <name evidence="2" type="ORF">GCK32_022222</name>
</gene>
<protein>
    <submittedName>
        <fullName evidence="2">Uncharacterized protein</fullName>
    </submittedName>
</protein>
<reference evidence="2 3" key="1">
    <citation type="submission" date="2019-10" db="EMBL/GenBank/DDBJ databases">
        <title>Assembly and Annotation for the nematode Trichostrongylus colubriformis.</title>
        <authorList>
            <person name="Martin J."/>
        </authorList>
    </citation>
    <scope>NUCLEOTIDE SEQUENCE [LARGE SCALE GENOMIC DNA]</scope>
    <source>
        <strain evidence="2">G859</strain>
        <tissue evidence="2">Whole worm</tissue>
    </source>
</reference>
<feature type="compositionally biased region" description="Basic residues" evidence="1">
    <location>
        <begin position="21"/>
        <end position="31"/>
    </location>
</feature>
<name>A0AAN8F7G8_TRICO</name>
<keyword evidence="3" id="KW-1185">Reference proteome</keyword>
<evidence type="ECO:0000256" key="1">
    <source>
        <dbReference type="SAM" id="MobiDB-lite"/>
    </source>
</evidence>
<dbReference type="AlphaFoldDB" id="A0AAN8F7G8"/>
<sequence length="31" mass="3605">MILTGRGRGGKRVTILESAPKRRRKRLQKKN</sequence>
<organism evidence="2 3">
    <name type="scientific">Trichostrongylus colubriformis</name>
    <name type="common">Black scour worm</name>
    <dbReference type="NCBI Taxonomy" id="6319"/>
    <lineage>
        <taxon>Eukaryota</taxon>
        <taxon>Metazoa</taxon>
        <taxon>Ecdysozoa</taxon>
        <taxon>Nematoda</taxon>
        <taxon>Chromadorea</taxon>
        <taxon>Rhabditida</taxon>
        <taxon>Rhabditina</taxon>
        <taxon>Rhabditomorpha</taxon>
        <taxon>Strongyloidea</taxon>
        <taxon>Trichostrongylidae</taxon>
        <taxon>Trichostrongylus</taxon>
    </lineage>
</organism>
<dbReference type="Proteomes" id="UP001331761">
    <property type="component" value="Unassembled WGS sequence"/>
</dbReference>
<dbReference type="EMBL" id="WIXE01014071">
    <property type="protein sequence ID" value="KAK5974580.1"/>
    <property type="molecule type" value="Genomic_DNA"/>
</dbReference>
<evidence type="ECO:0000313" key="3">
    <source>
        <dbReference type="Proteomes" id="UP001331761"/>
    </source>
</evidence>
<proteinExistence type="predicted"/>
<evidence type="ECO:0000313" key="2">
    <source>
        <dbReference type="EMBL" id="KAK5974580.1"/>
    </source>
</evidence>
<comment type="caution">
    <text evidence="2">The sequence shown here is derived from an EMBL/GenBank/DDBJ whole genome shotgun (WGS) entry which is preliminary data.</text>
</comment>
<feature type="region of interest" description="Disordered" evidence="1">
    <location>
        <begin position="1"/>
        <end position="31"/>
    </location>
</feature>
<accession>A0AAN8F7G8</accession>